<dbReference type="PANTHER" id="PTHR37162:SF10">
    <property type="entry name" value="DUF4371 DOMAIN-CONTAINING PROTEIN"/>
    <property type="match status" value="1"/>
</dbReference>
<protein>
    <submittedName>
        <fullName evidence="1">Zinc finger MYM-type protein 6</fullName>
    </submittedName>
</protein>
<dbReference type="PANTHER" id="PTHR37162">
    <property type="entry name" value="HAT FAMILY DIMERISATION DOMAINCONTAINING PROTEIN-RELATED"/>
    <property type="match status" value="1"/>
</dbReference>
<sequence>MVINAEVLCTNFIVEHNISIAVTEHTGPLFRKMFPDSAIAKEYSCSRTKTSQVITCLAKNDADLLTSKLKTQPFSIATDGSTDMDSVKLYPVLIKTFDNASGEVACQLLAIRECTERSTGENIFKILDSEFIARNIPWDNCLSFATDNASVMVGKHKGVATHIKQKNPGVFVVGCACHLMHLAAKKGCKCLRYQMDDLLVEIWYFIDKSQLHHKRIIELQVEHGQEVKKILKHVSTR</sequence>
<proteinExistence type="predicted"/>
<accession>A0A9Q1H8E4</accession>
<dbReference type="Proteomes" id="UP001152320">
    <property type="component" value="Chromosome 8"/>
</dbReference>
<dbReference type="InterPro" id="IPR012337">
    <property type="entry name" value="RNaseH-like_sf"/>
</dbReference>
<organism evidence="1 2">
    <name type="scientific">Holothuria leucospilota</name>
    <name type="common">Black long sea cucumber</name>
    <name type="synonym">Mertensiothuria leucospilota</name>
    <dbReference type="NCBI Taxonomy" id="206669"/>
    <lineage>
        <taxon>Eukaryota</taxon>
        <taxon>Metazoa</taxon>
        <taxon>Echinodermata</taxon>
        <taxon>Eleutherozoa</taxon>
        <taxon>Echinozoa</taxon>
        <taxon>Holothuroidea</taxon>
        <taxon>Aspidochirotacea</taxon>
        <taxon>Aspidochirotida</taxon>
        <taxon>Holothuriidae</taxon>
        <taxon>Holothuria</taxon>
    </lineage>
</organism>
<keyword evidence="2" id="KW-1185">Reference proteome</keyword>
<gene>
    <name evidence="1" type="ORF">HOLleu_17558</name>
</gene>
<reference evidence="1" key="1">
    <citation type="submission" date="2021-10" db="EMBL/GenBank/DDBJ databases">
        <title>Tropical sea cucumber genome reveals ecological adaptation and Cuvierian tubules defense mechanism.</title>
        <authorList>
            <person name="Chen T."/>
        </authorList>
    </citation>
    <scope>NUCLEOTIDE SEQUENCE</scope>
    <source>
        <strain evidence="1">Nanhai2018</strain>
        <tissue evidence="1">Muscle</tissue>
    </source>
</reference>
<comment type="caution">
    <text evidence="1">The sequence shown here is derived from an EMBL/GenBank/DDBJ whole genome shotgun (WGS) entry which is preliminary data.</text>
</comment>
<dbReference type="SUPFAM" id="SSF53098">
    <property type="entry name" value="Ribonuclease H-like"/>
    <property type="match status" value="1"/>
</dbReference>
<name>A0A9Q1H8E4_HOLLE</name>
<evidence type="ECO:0000313" key="1">
    <source>
        <dbReference type="EMBL" id="KAJ8036899.1"/>
    </source>
</evidence>
<dbReference type="AlphaFoldDB" id="A0A9Q1H8E4"/>
<evidence type="ECO:0000313" key="2">
    <source>
        <dbReference type="Proteomes" id="UP001152320"/>
    </source>
</evidence>
<dbReference type="OrthoDB" id="6151961at2759"/>
<dbReference type="EMBL" id="JAIZAY010000008">
    <property type="protein sequence ID" value="KAJ8036899.1"/>
    <property type="molecule type" value="Genomic_DNA"/>
</dbReference>